<dbReference type="Gene3D" id="1.20.120.1380">
    <property type="entry name" value="Flagellar FlhF biosynthesis protein, N domain"/>
    <property type="match status" value="1"/>
</dbReference>
<dbReference type="InterPro" id="IPR000897">
    <property type="entry name" value="SRP54_GTPase_dom"/>
</dbReference>
<dbReference type="EMBL" id="JBHSTE010000001">
    <property type="protein sequence ID" value="MFC6331150.1"/>
    <property type="molecule type" value="Genomic_DNA"/>
</dbReference>
<protein>
    <recommendedName>
        <fullName evidence="3 13">Flagellar biosynthesis protein FlhF</fullName>
    </recommendedName>
</protein>
<dbReference type="Gene3D" id="3.40.50.300">
    <property type="entry name" value="P-loop containing nucleotide triphosphate hydrolases"/>
    <property type="match status" value="1"/>
</dbReference>
<feature type="compositionally biased region" description="Low complexity" evidence="14">
    <location>
        <begin position="94"/>
        <end position="110"/>
    </location>
</feature>
<keyword evidence="10" id="KW-0472">Membrane</keyword>
<comment type="caution">
    <text evidence="17">The sequence shown here is derived from an EMBL/GenBank/DDBJ whole genome shotgun (WGS) entry which is preliminary data.</text>
</comment>
<dbReference type="InterPro" id="IPR003593">
    <property type="entry name" value="AAA+_ATPase"/>
</dbReference>
<dbReference type="PANTHER" id="PTHR43134">
    <property type="entry name" value="SIGNAL RECOGNITION PARTICLE RECEPTOR SUBUNIT ALPHA"/>
    <property type="match status" value="1"/>
</dbReference>
<keyword evidence="5" id="KW-1003">Cell membrane</keyword>
<dbReference type="CDD" id="cd17873">
    <property type="entry name" value="FlhF"/>
    <property type="match status" value="1"/>
</dbReference>
<name>A0ABW1V0C2_9BACL</name>
<organism evidence="17 18">
    <name type="scientific">Paenibacillus septentrionalis</name>
    <dbReference type="NCBI Taxonomy" id="429342"/>
    <lineage>
        <taxon>Bacteria</taxon>
        <taxon>Bacillati</taxon>
        <taxon>Bacillota</taxon>
        <taxon>Bacilli</taxon>
        <taxon>Bacillales</taxon>
        <taxon>Paenibacillaceae</taxon>
        <taxon>Paenibacillus</taxon>
    </lineage>
</organism>
<dbReference type="NCBIfam" id="TIGR03499">
    <property type="entry name" value="FlhF"/>
    <property type="match status" value="1"/>
</dbReference>
<comment type="function">
    <text evidence="12">Necessary for flagellar biosynthesis. May be involved in translocation of the flagellum.</text>
</comment>
<keyword evidence="17" id="KW-0969">Cilium</keyword>
<dbReference type="InterPro" id="IPR047040">
    <property type="entry name" value="FlhF__GTPase_dom"/>
</dbReference>
<dbReference type="SMART" id="SM00382">
    <property type="entry name" value="AAA"/>
    <property type="match status" value="1"/>
</dbReference>
<keyword evidence="8" id="KW-0653">Protein transport</keyword>
<dbReference type="Pfam" id="PF00448">
    <property type="entry name" value="SRP54"/>
    <property type="match status" value="1"/>
</dbReference>
<keyword evidence="18" id="KW-1185">Reference proteome</keyword>
<evidence type="ECO:0000256" key="12">
    <source>
        <dbReference type="ARBA" id="ARBA00025337"/>
    </source>
</evidence>
<evidence type="ECO:0000256" key="5">
    <source>
        <dbReference type="ARBA" id="ARBA00022475"/>
    </source>
</evidence>
<evidence type="ECO:0000256" key="6">
    <source>
        <dbReference type="ARBA" id="ARBA00022741"/>
    </source>
</evidence>
<evidence type="ECO:0000313" key="17">
    <source>
        <dbReference type="EMBL" id="MFC6331150.1"/>
    </source>
</evidence>
<gene>
    <name evidence="17" type="primary">flhF</name>
    <name evidence="17" type="ORF">ACFP56_00830</name>
</gene>
<dbReference type="InterPro" id="IPR027417">
    <property type="entry name" value="P-loop_NTPase"/>
</dbReference>
<proteinExistence type="inferred from homology"/>
<keyword evidence="7" id="KW-1005">Bacterial flagellum biogenesis</keyword>
<evidence type="ECO:0000256" key="9">
    <source>
        <dbReference type="ARBA" id="ARBA00023134"/>
    </source>
</evidence>
<keyword evidence="17" id="KW-0282">Flagellum</keyword>
<dbReference type="Proteomes" id="UP001596233">
    <property type="component" value="Unassembled WGS sequence"/>
</dbReference>
<evidence type="ECO:0000256" key="1">
    <source>
        <dbReference type="ARBA" id="ARBA00004413"/>
    </source>
</evidence>
<dbReference type="SMART" id="SM00962">
    <property type="entry name" value="SRP54"/>
    <property type="match status" value="1"/>
</dbReference>
<keyword evidence="6" id="KW-0547">Nucleotide-binding</keyword>
<evidence type="ECO:0000256" key="14">
    <source>
        <dbReference type="SAM" id="MobiDB-lite"/>
    </source>
</evidence>
<accession>A0ABW1V0C2</accession>
<keyword evidence="4" id="KW-0813">Transport</keyword>
<keyword evidence="9" id="KW-0342">GTP-binding</keyword>
<evidence type="ECO:0000256" key="4">
    <source>
        <dbReference type="ARBA" id="ARBA00022448"/>
    </source>
</evidence>
<sequence>MRVKRYVVDALSDAVPLIRNELGKDAIILESKEVKIGGFMGMFRKRKLEVLAAVEPQPEKQGNKGASKKLDAEQVDLVIEQILKASKKSKPEEAGAAAAVTASTRTSTAANGQIKELDHPNASFASRLYSVGATQAQSQSTAKQDIQEEKLPAPSSKVLAYNEEVLQASKPMSSTEQFIVNELKNLRQEMVRLAQKGGQHETLPSEAILALQARLEEQELDKQWVEMLSEALIQEEIERGEQLDIESVWSKSKERLLEWLTPYQHGVVSANTHTVQFVGPTGVGKTTTIAKLAANFSIKEGKKLGLITADTYRIAAVEQLRTYANILNIPLEVVFSPLELERALTSLEHTELILMDTAGRNFKSDLHVSEVNSLLPQQEQSESVLVLSLTSRTADMRIIAEKFSKYGIRKVVFTKLDETSVYGAIFNMVLMFGLTPLFITSGQNVPDDISPFHTEKYIELLLGEPPHE</sequence>
<dbReference type="PANTHER" id="PTHR43134:SF3">
    <property type="entry name" value="FLAGELLAR BIOSYNTHESIS PROTEIN FLHF"/>
    <property type="match status" value="1"/>
</dbReference>
<dbReference type="SUPFAM" id="SSF52540">
    <property type="entry name" value="P-loop containing nucleoside triphosphate hydrolases"/>
    <property type="match status" value="1"/>
</dbReference>
<evidence type="ECO:0000256" key="3">
    <source>
        <dbReference type="ARBA" id="ARBA00014919"/>
    </source>
</evidence>
<evidence type="ECO:0000256" key="8">
    <source>
        <dbReference type="ARBA" id="ARBA00022927"/>
    </source>
</evidence>
<evidence type="ECO:0000256" key="2">
    <source>
        <dbReference type="ARBA" id="ARBA00008531"/>
    </source>
</evidence>
<evidence type="ECO:0000259" key="15">
    <source>
        <dbReference type="SMART" id="SM00382"/>
    </source>
</evidence>
<feature type="domain" description="AAA+ ATPase" evidence="15">
    <location>
        <begin position="271"/>
        <end position="418"/>
    </location>
</feature>
<evidence type="ECO:0000256" key="10">
    <source>
        <dbReference type="ARBA" id="ARBA00023136"/>
    </source>
</evidence>
<evidence type="ECO:0000313" key="18">
    <source>
        <dbReference type="Proteomes" id="UP001596233"/>
    </source>
</evidence>
<dbReference type="RefSeq" id="WP_379230078.1">
    <property type="nucleotide sequence ID" value="NZ_JBHSTE010000001.1"/>
</dbReference>
<evidence type="ECO:0000256" key="7">
    <source>
        <dbReference type="ARBA" id="ARBA00022795"/>
    </source>
</evidence>
<keyword evidence="11" id="KW-1006">Bacterial flagellum protein export</keyword>
<feature type="region of interest" description="Disordered" evidence="14">
    <location>
        <begin position="93"/>
        <end position="117"/>
    </location>
</feature>
<keyword evidence="17" id="KW-0966">Cell projection</keyword>
<comment type="subcellular location">
    <subcellularLocation>
        <location evidence="1">Cell membrane</location>
        <topology evidence="1">Peripheral membrane protein</topology>
        <orientation evidence="1">Cytoplasmic side</orientation>
    </subcellularLocation>
</comment>
<feature type="domain" description="SRP54-type proteins GTP-binding" evidence="16">
    <location>
        <begin position="272"/>
        <end position="463"/>
    </location>
</feature>
<evidence type="ECO:0000256" key="11">
    <source>
        <dbReference type="ARBA" id="ARBA00023225"/>
    </source>
</evidence>
<reference evidence="18" key="1">
    <citation type="journal article" date="2019" name="Int. J. Syst. Evol. Microbiol.">
        <title>The Global Catalogue of Microorganisms (GCM) 10K type strain sequencing project: providing services to taxonomists for standard genome sequencing and annotation.</title>
        <authorList>
            <consortium name="The Broad Institute Genomics Platform"/>
            <consortium name="The Broad Institute Genome Sequencing Center for Infectious Disease"/>
            <person name="Wu L."/>
            <person name="Ma J."/>
        </authorList>
    </citation>
    <scope>NUCLEOTIDE SEQUENCE [LARGE SCALE GENOMIC DNA]</scope>
    <source>
        <strain evidence="18">PCU 280</strain>
    </source>
</reference>
<evidence type="ECO:0000259" key="16">
    <source>
        <dbReference type="SMART" id="SM00962"/>
    </source>
</evidence>
<dbReference type="InterPro" id="IPR020006">
    <property type="entry name" value="FlhF"/>
</dbReference>
<comment type="similarity">
    <text evidence="2">Belongs to the GTP-binding SRP family.</text>
</comment>
<evidence type="ECO:0000256" key="13">
    <source>
        <dbReference type="NCBIfam" id="TIGR03499"/>
    </source>
</evidence>